<dbReference type="EMBL" id="JABSTU010000003">
    <property type="protein sequence ID" value="KAH8036047.1"/>
    <property type="molecule type" value="Genomic_DNA"/>
</dbReference>
<comment type="caution">
    <text evidence="2">The sequence shown here is derived from an EMBL/GenBank/DDBJ whole genome shotgun (WGS) entry which is preliminary data.</text>
</comment>
<proteinExistence type="predicted"/>
<feature type="compositionally biased region" description="Low complexity" evidence="1">
    <location>
        <begin position="74"/>
        <end position="92"/>
    </location>
</feature>
<dbReference type="Proteomes" id="UP000821866">
    <property type="component" value="Chromosome 11"/>
</dbReference>
<reference evidence="2" key="2">
    <citation type="submission" date="2021-09" db="EMBL/GenBank/DDBJ databases">
        <authorList>
            <person name="Jia N."/>
            <person name="Wang J."/>
            <person name="Shi W."/>
            <person name="Du L."/>
            <person name="Sun Y."/>
            <person name="Zhan W."/>
            <person name="Jiang J."/>
            <person name="Wang Q."/>
            <person name="Zhang B."/>
            <person name="Ji P."/>
            <person name="Sakyi L.B."/>
            <person name="Cui X."/>
            <person name="Yuan T."/>
            <person name="Jiang B."/>
            <person name="Yang W."/>
            <person name="Lam T.T.-Y."/>
            <person name="Chang Q."/>
            <person name="Ding S."/>
            <person name="Wang X."/>
            <person name="Zhu J."/>
            <person name="Ruan X."/>
            <person name="Zhao L."/>
            <person name="Wei J."/>
            <person name="Que T."/>
            <person name="Du C."/>
            <person name="Cheng J."/>
            <person name="Dai P."/>
            <person name="Han X."/>
            <person name="Huang E."/>
            <person name="Gao Y."/>
            <person name="Liu J."/>
            <person name="Shao H."/>
            <person name="Ye R."/>
            <person name="Li L."/>
            <person name="Wei W."/>
            <person name="Wang X."/>
            <person name="Wang C."/>
            <person name="Huo Q."/>
            <person name="Li W."/>
            <person name="Guo W."/>
            <person name="Chen H."/>
            <person name="Chen S."/>
            <person name="Zhou L."/>
            <person name="Zhou L."/>
            <person name="Ni X."/>
            <person name="Tian J."/>
            <person name="Zhou Y."/>
            <person name="Sheng Y."/>
            <person name="Liu T."/>
            <person name="Pan Y."/>
            <person name="Xia L."/>
            <person name="Li J."/>
            <person name="Zhao F."/>
            <person name="Cao W."/>
        </authorList>
    </citation>
    <scope>NUCLEOTIDE SEQUENCE</scope>
    <source>
        <strain evidence="2">Rmic-2018</strain>
        <tissue evidence="2">Larvae</tissue>
    </source>
</reference>
<protein>
    <submittedName>
        <fullName evidence="2">Uncharacterized protein</fullName>
    </submittedName>
</protein>
<dbReference type="AlphaFoldDB" id="A0A9J6EPD2"/>
<evidence type="ECO:0000256" key="1">
    <source>
        <dbReference type="SAM" id="MobiDB-lite"/>
    </source>
</evidence>
<feature type="region of interest" description="Disordered" evidence="1">
    <location>
        <begin position="379"/>
        <end position="402"/>
    </location>
</feature>
<feature type="region of interest" description="Disordered" evidence="1">
    <location>
        <begin position="185"/>
        <end position="207"/>
    </location>
</feature>
<accession>A0A9J6EPD2</accession>
<feature type="compositionally biased region" description="Polar residues" evidence="1">
    <location>
        <begin position="1"/>
        <end position="12"/>
    </location>
</feature>
<organism evidence="2 3">
    <name type="scientific">Rhipicephalus microplus</name>
    <name type="common">Cattle tick</name>
    <name type="synonym">Boophilus microplus</name>
    <dbReference type="NCBI Taxonomy" id="6941"/>
    <lineage>
        <taxon>Eukaryota</taxon>
        <taxon>Metazoa</taxon>
        <taxon>Ecdysozoa</taxon>
        <taxon>Arthropoda</taxon>
        <taxon>Chelicerata</taxon>
        <taxon>Arachnida</taxon>
        <taxon>Acari</taxon>
        <taxon>Parasitiformes</taxon>
        <taxon>Ixodida</taxon>
        <taxon>Ixodoidea</taxon>
        <taxon>Ixodidae</taxon>
        <taxon>Rhipicephalinae</taxon>
        <taxon>Rhipicephalus</taxon>
        <taxon>Boophilus</taxon>
    </lineage>
</organism>
<dbReference type="VEuPathDB" id="VectorBase:LOC119172814"/>
<keyword evidence="3" id="KW-1185">Reference proteome</keyword>
<gene>
    <name evidence="2" type="ORF">HPB51_016351</name>
</gene>
<sequence>MPDSSAQRTEQPATLRDGHSKISNRPTWADKLETPKGTSIPVTNTPPTPDPRDQELRALHLEVSPFTTLMTRNPAPSSSQLPPQPFTQTQPTAELSNSSATHTSPPHKKKRCSDSHDDYQADLRNLEAKFDAKLVAQEACLEDKFSTLAEQLSNCFEQQMNALFTRLTQTLELETYRHRNASKAQATAKTPQHVGQHGPAVGAKPPSPLKRLATASKLSNHFRVIVRSGGGLDVRLCSQHKVFNALTMAARLPPSATEEDIACSNLLQSIFVVSTVQETNALAYCTVQEIILTEQRHSVATYLTPPGHSRREVIRGVDIDFTDADLQRMLRTLRNPTVLGARRIKNTTTVVILFNGLKIPNYVYCGAIMYRCTLQTSDRHLPQQRPSGSPPGRLPAPHRQDV</sequence>
<name>A0A9J6EPD2_RHIMP</name>
<feature type="region of interest" description="Disordered" evidence="1">
    <location>
        <begin position="69"/>
        <end position="116"/>
    </location>
</feature>
<feature type="region of interest" description="Disordered" evidence="1">
    <location>
        <begin position="1"/>
        <end position="57"/>
    </location>
</feature>
<evidence type="ECO:0000313" key="2">
    <source>
        <dbReference type="EMBL" id="KAH8036047.1"/>
    </source>
</evidence>
<evidence type="ECO:0000313" key="3">
    <source>
        <dbReference type="Proteomes" id="UP000821866"/>
    </source>
</evidence>
<reference evidence="2" key="1">
    <citation type="journal article" date="2020" name="Cell">
        <title>Large-Scale Comparative Analyses of Tick Genomes Elucidate Their Genetic Diversity and Vector Capacities.</title>
        <authorList>
            <consortium name="Tick Genome and Microbiome Consortium (TIGMIC)"/>
            <person name="Jia N."/>
            <person name="Wang J."/>
            <person name="Shi W."/>
            <person name="Du L."/>
            <person name="Sun Y."/>
            <person name="Zhan W."/>
            <person name="Jiang J.F."/>
            <person name="Wang Q."/>
            <person name="Zhang B."/>
            <person name="Ji P."/>
            <person name="Bell-Sakyi L."/>
            <person name="Cui X.M."/>
            <person name="Yuan T.T."/>
            <person name="Jiang B.G."/>
            <person name="Yang W.F."/>
            <person name="Lam T.T."/>
            <person name="Chang Q.C."/>
            <person name="Ding S.J."/>
            <person name="Wang X.J."/>
            <person name="Zhu J.G."/>
            <person name="Ruan X.D."/>
            <person name="Zhao L."/>
            <person name="Wei J.T."/>
            <person name="Ye R.Z."/>
            <person name="Que T.C."/>
            <person name="Du C.H."/>
            <person name="Zhou Y.H."/>
            <person name="Cheng J.X."/>
            <person name="Dai P.F."/>
            <person name="Guo W.B."/>
            <person name="Han X.H."/>
            <person name="Huang E.J."/>
            <person name="Li L.F."/>
            <person name="Wei W."/>
            <person name="Gao Y.C."/>
            <person name="Liu J.Z."/>
            <person name="Shao H.Z."/>
            <person name="Wang X."/>
            <person name="Wang C.C."/>
            <person name="Yang T.C."/>
            <person name="Huo Q.B."/>
            <person name="Li W."/>
            <person name="Chen H.Y."/>
            <person name="Chen S.E."/>
            <person name="Zhou L.G."/>
            <person name="Ni X.B."/>
            <person name="Tian J.H."/>
            <person name="Sheng Y."/>
            <person name="Liu T."/>
            <person name="Pan Y.S."/>
            <person name="Xia L.Y."/>
            <person name="Li J."/>
            <person name="Zhao F."/>
            <person name="Cao W.C."/>
        </authorList>
    </citation>
    <scope>NUCLEOTIDE SEQUENCE</scope>
    <source>
        <strain evidence="2">Rmic-2018</strain>
    </source>
</reference>
<feature type="compositionally biased region" description="Polar residues" evidence="1">
    <location>
        <begin position="93"/>
        <end position="104"/>
    </location>
</feature>